<accession>A0A2Y9ALC3</accession>
<name>A0A2Y9ALC3_9MICO</name>
<sequence length="168" mass="17000">MPNRLTRAALAAVVAAVLLSGSGTTLAGWNDAELREAQVVSAGELSVEPLGASTVVLRPGTSQPLPASTPLVPGDVVRLTSTVRVSAAGELLTATLGLEVTGLQGLTRSTPQVTTTLPAAGTRGWTVTPANDGASVTAVVDLTVPTTVAQHTTLDAGAIRWTLTQEMP</sequence>
<evidence type="ECO:0000313" key="3">
    <source>
        <dbReference type="Proteomes" id="UP000250222"/>
    </source>
</evidence>
<evidence type="ECO:0000256" key="1">
    <source>
        <dbReference type="SAM" id="SignalP"/>
    </source>
</evidence>
<dbReference type="InterPro" id="IPR024006">
    <property type="entry name" value="Alt_signal_exp_actinobact"/>
</dbReference>
<dbReference type="NCBIfam" id="TIGR04089">
    <property type="entry name" value="exp_by_SipW_III"/>
    <property type="match status" value="1"/>
</dbReference>
<feature type="signal peptide" evidence="1">
    <location>
        <begin position="1"/>
        <end position="27"/>
    </location>
</feature>
<gene>
    <name evidence="2" type="ORF">SAMN05216184_10833</name>
</gene>
<dbReference type="RefSeq" id="WP_181424618.1">
    <property type="nucleotide sequence ID" value="NZ_QKLZ01000008.1"/>
</dbReference>
<keyword evidence="3" id="KW-1185">Reference proteome</keyword>
<keyword evidence="1" id="KW-0732">Signal</keyword>
<protein>
    <submittedName>
        <fullName evidence="2">Alternate signal-mediated exported protein, RER_14450 family</fullName>
    </submittedName>
</protein>
<organism evidence="2 3">
    <name type="scientific">Georgenia satyanarayanai</name>
    <dbReference type="NCBI Taxonomy" id="860221"/>
    <lineage>
        <taxon>Bacteria</taxon>
        <taxon>Bacillati</taxon>
        <taxon>Actinomycetota</taxon>
        <taxon>Actinomycetes</taxon>
        <taxon>Micrococcales</taxon>
        <taxon>Bogoriellaceae</taxon>
        <taxon>Georgenia</taxon>
    </lineage>
</organism>
<dbReference type="EMBL" id="UETB01000008">
    <property type="protein sequence ID" value="SSA43269.1"/>
    <property type="molecule type" value="Genomic_DNA"/>
</dbReference>
<evidence type="ECO:0000313" key="2">
    <source>
        <dbReference type="EMBL" id="SSA43269.1"/>
    </source>
</evidence>
<proteinExistence type="predicted"/>
<dbReference type="AlphaFoldDB" id="A0A2Y9ALC3"/>
<reference evidence="2 3" key="1">
    <citation type="submission" date="2016-10" db="EMBL/GenBank/DDBJ databases">
        <authorList>
            <person name="Cai Z."/>
        </authorList>
    </citation>
    <scope>NUCLEOTIDE SEQUENCE [LARGE SCALE GENOMIC DNA]</scope>
    <source>
        <strain evidence="2 3">CGMCC 1.10826</strain>
    </source>
</reference>
<feature type="chain" id="PRO_5030061905" evidence="1">
    <location>
        <begin position="28"/>
        <end position="168"/>
    </location>
</feature>
<dbReference type="Proteomes" id="UP000250222">
    <property type="component" value="Unassembled WGS sequence"/>
</dbReference>